<sequence length="138" mass="15311">MTTKTNNCGRVTRVIGSEETKTSKYRPNKVFDVLEIKGRRALLPDFVISNVQLQVNTTYEPLLCQNIKPPGAPRKSPVVDIRLVDSNRNYMEHSESKVVALECCIIAGGTVTEICPVELNMMPCTMVATAINSKRLSL</sequence>
<proteinExistence type="predicted"/>
<reference evidence="1" key="1">
    <citation type="submission" date="2021-06" db="EMBL/GenBank/DDBJ databases">
        <title>Parelaphostrongylus tenuis whole genome reference sequence.</title>
        <authorList>
            <person name="Garwood T.J."/>
            <person name="Larsen P.A."/>
            <person name="Fountain-Jones N.M."/>
            <person name="Garbe J.R."/>
            <person name="Macchietto M.G."/>
            <person name="Kania S.A."/>
            <person name="Gerhold R.W."/>
            <person name="Richards J.E."/>
            <person name="Wolf T.M."/>
        </authorList>
    </citation>
    <scope>NUCLEOTIDE SEQUENCE</scope>
    <source>
        <strain evidence="1">MNPRO001-30</strain>
        <tissue evidence="1">Meninges</tissue>
    </source>
</reference>
<evidence type="ECO:0000313" key="2">
    <source>
        <dbReference type="Proteomes" id="UP001196413"/>
    </source>
</evidence>
<gene>
    <name evidence="1" type="ORF">KIN20_007025</name>
</gene>
<keyword evidence="2" id="KW-1185">Reference proteome</keyword>
<name>A0AAD5MKY6_PARTN</name>
<evidence type="ECO:0000313" key="1">
    <source>
        <dbReference type="EMBL" id="KAJ1351081.1"/>
    </source>
</evidence>
<protein>
    <submittedName>
        <fullName evidence="1">Uncharacterized protein</fullName>
    </submittedName>
</protein>
<dbReference type="Proteomes" id="UP001196413">
    <property type="component" value="Unassembled WGS sequence"/>
</dbReference>
<dbReference type="AlphaFoldDB" id="A0AAD5MKY6"/>
<comment type="caution">
    <text evidence="1">The sequence shown here is derived from an EMBL/GenBank/DDBJ whole genome shotgun (WGS) entry which is preliminary data.</text>
</comment>
<accession>A0AAD5MKY6</accession>
<dbReference type="EMBL" id="JAHQIW010001001">
    <property type="protein sequence ID" value="KAJ1351081.1"/>
    <property type="molecule type" value="Genomic_DNA"/>
</dbReference>
<organism evidence="1 2">
    <name type="scientific">Parelaphostrongylus tenuis</name>
    <name type="common">Meningeal worm</name>
    <dbReference type="NCBI Taxonomy" id="148309"/>
    <lineage>
        <taxon>Eukaryota</taxon>
        <taxon>Metazoa</taxon>
        <taxon>Ecdysozoa</taxon>
        <taxon>Nematoda</taxon>
        <taxon>Chromadorea</taxon>
        <taxon>Rhabditida</taxon>
        <taxon>Rhabditina</taxon>
        <taxon>Rhabditomorpha</taxon>
        <taxon>Strongyloidea</taxon>
        <taxon>Metastrongylidae</taxon>
        <taxon>Parelaphostrongylus</taxon>
    </lineage>
</organism>